<dbReference type="GO" id="GO:0016887">
    <property type="term" value="F:ATP hydrolysis activity"/>
    <property type="evidence" value="ECO:0007669"/>
    <property type="project" value="InterPro"/>
</dbReference>
<comment type="caution">
    <text evidence="2">The sequence shown here is derived from an EMBL/GenBank/DDBJ whole genome shotgun (WGS) entry which is preliminary data.</text>
</comment>
<dbReference type="Proteomes" id="UP000283458">
    <property type="component" value="Unassembled WGS sequence"/>
</dbReference>
<feature type="domain" description="ATPase AAA-type core" evidence="1">
    <location>
        <begin position="652"/>
        <end position="876"/>
    </location>
</feature>
<dbReference type="Gene3D" id="3.40.50.300">
    <property type="entry name" value="P-loop containing nucleotide triphosphate hydrolases"/>
    <property type="match status" value="2"/>
</dbReference>
<gene>
    <name evidence="2" type="ORF">D3877_11235</name>
</gene>
<dbReference type="PANTHER" id="PTHR42924:SF3">
    <property type="entry name" value="POLYMERASE_HISTIDINOL PHOSPHATASE N-TERMINAL DOMAIN-CONTAINING PROTEIN"/>
    <property type="match status" value="1"/>
</dbReference>
<protein>
    <recommendedName>
        <fullName evidence="1">ATPase AAA-type core domain-containing protein</fullName>
    </recommendedName>
</protein>
<proteinExistence type="predicted"/>
<dbReference type="GO" id="GO:0004534">
    <property type="term" value="F:5'-3' RNA exonuclease activity"/>
    <property type="evidence" value="ECO:0007669"/>
    <property type="project" value="TreeGrafter"/>
</dbReference>
<accession>A0A418W4Z0</accession>
<dbReference type="GO" id="GO:0005524">
    <property type="term" value="F:ATP binding"/>
    <property type="evidence" value="ECO:0007669"/>
    <property type="project" value="InterPro"/>
</dbReference>
<dbReference type="InterPro" id="IPR016195">
    <property type="entry name" value="Pol/histidinol_Pase-like"/>
</dbReference>
<dbReference type="AlphaFoldDB" id="A0A418W4Z0"/>
<dbReference type="InterPro" id="IPR054787">
    <property type="entry name" value="TrlF_ATPase"/>
</dbReference>
<dbReference type="Gene3D" id="3.20.20.140">
    <property type="entry name" value="Metal-dependent hydrolases"/>
    <property type="match status" value="1"/>
</dbReference>
<name>A0A418W4Z0_9PROT</name>
<sequence>MPTSGFAGASWWAFDFHTHTPASSDYGKGPTQSTLKQITPEEWLLAFMRKRIDCVVVSDHNSGEWIDKLKTALTTMAASSPQPNGYRQLTLFPGVEITANGGTHVLAIFDPSASSLDIVRLLTKVDYRGSFGDSEIAANKSVIDVIQEIRAVGALPILAHADRDRGAFGLTGNTLKPLLECGLLAAIELTHYAAEKPQIYQDLNLGLAEVLGSDSHHPDGANGPQYPGSHFTWVKMESPCLEGLCLALLDGAPLSVRRSDMDPSEQNRLPPLMIDSIEVSNAFRCGRSQPLRARFSPWLSTIVGGRGSGKSTILEMMRIGLRRGDEVPPSLANDFTNFKRLGSRSDRGMLTSSTAIKIRYRKDGAEFCIQWSQADDAHVITQCQASGQEVVVPGDVRSRFPVRLFSQKQVFTMAENQDALLRVIDEADSVNKAEWQVRWDQEEKRYLSLKAKCRELDVQSSQMEKVRGDLDDVIRKLSVFEGSHHADILKSYQAKQRQVRVLDEWRNRWVSVEDQILAVHKAILLSNVDHAAFPDPSSETEKEAIELLDGAHAEIQELAKALKAMVEATAGRRADWETRRDGSAWHRGVIQCEEEYTSLVTRLRDEGFENPAQHSIVVQQRQEFEQRIIELEKIEEIRTDILRQSQESLGRLKALRQEITRKRQTFIDNVLVSNRYVSIKVLPYQPELSVVEVTFRALINRANDDSFAQDILVEDDGKPLDGLLGRLLKDVPGDAQSAAADIEARLEEMKTNLIAAALGEATPVGMKRPLINHLKKLTPEQCDRIRTWYPEDGLQVSYNADGTSRRNFRPIEQASPGQKTAAILAFILAYGTEPLVLDQPEDDLDNRLIYDLIVQQIRQIKTRRQVIVITHNPNIVVNGDAEKVLEMEFKNGQCVVAQRGSLQSQAVRDAVCRVMEGGTEAFEKRYKRIALGRFGN</sequence>
<dbReference type="InterPro" id="IPR027417">
    <property type="entry name" value="P-loop_NTPase"/>
</dbReference>
<organism evidence="2 3">
    <name type="scientific">Azospirillum cavernae</name>
    <dbReference type="NCBI Taxonomy" id="2320860"/>
    <lineage>
        <taxon>Bacteria</taxon>
        <taxon>Pseudomonadati</taxon>
        <taxon>Pseudomonadota</taxon>
        <taxon>Alphaproteobacteria</taxon>
        <taxon>Rhodospirillales</taxon>
        <taxon>Azospirillaceae</taxon>
        <taxon>Azospirillum</taxon>
    </lineage>
</organism>
<dbReference type="GO" id="GO:0035312">
    <property type="term" value="F:5'-3' DNA exonuclease activity"/>
    <property type="evidence" value="ECO:0007669"/>
    <property type="project" value="TreeGrafter"/>
</dbReference>
<reference evidence="2 3" key="1">
    <citation type="submission" date="2018-09" db="EMBL/GenBank/DDBJ databases">
        <authorList>
            <person name="Zhu H."/>
        </authorList>
    </citation>
    <scope>NUCLEOTIDE SEQUENCE [LARGE SCALE GENOMIC DNA]</scope>
    <source>
        <strain evidence="2 3">K2W22B-5</strain>
    </source>
</reference>
<dbReference type="PANTHER" id="PTHR42924">
    <property type="entry name" value="EXONUCLEASE"/>
    <property type="match status" value="1"/>
</dbReference>
<dbReference type="SUPFAM" id="SSF52540">
    <property type="entry name" value="P-loop containing nucleoside triphosphate hydrolases"/>
    <property type="match status" value="1"/>
</dbReference>
<evidence type="ECO:0000313" key="2">
    <source>
        <dbReference type="EMBL" id="RJF85017.1"/>
    </source>
</evidence>
<keyword evidence="3" id="KW-1185">Reference proteome</keyword>
<dbReference type="InterPro" id="IPR052018">
    <property type="entry name" value="PHP_domain"/>
</dbReference>
<dbReference type="NCBIfam" id="NF045780">
    <property type="entry name" value="TrlF_fam_ATP"/>
    <property type="match status" value="1"/>
</dbReference>
<dbReference type="SUPFAM" id="SSF89550">
    <property type="entry name" value="PHP domain-like"/>
    <property type="match status" value="1"/>
</dbReference>
<dbReference type="RefSeq" id="WP_119830646.1">
    <property type="nucleotide sequence ID" value="NZ_QYUL01000001.1"/>
</dbReference>
<dbReference type="Pfam" id="PF13304">
    <property type="entry name" value="AAA_21"/>
    <property type="match status" value="1"/>
</dbReference>
<evidence type="ECO:0000313" key="3">
    <source>
        <dbReference type="Proteomes" id="UP000283458"/>
    </source>
</evidence>
<dbReference type="EMBL" id="QYUL01000001">
    <property type="protein sequence ID" value="RJF85017.1"/>
    <property type="molecule type" value="Genomic_DNA"/>
</dbReference>
<dbReference type="InterPro" id="IPR003959">
    <property type="entry name" value="ATPase_AAA_core"/>
</dbReference>
<evidence type="ECO:0000259" key="1">
    <source>
        <dbReference type="Pfam" id="PF13304"/>
    </source>
</evidence>